<dbReference type="AlphaFoldDB" id="A0A3M2ZVY2"/>
<dbReference type="EMBL" id="RBNL01001190">
    <property type="protein sequence ID" value="RML92391.1"/>
    <property type="molecule type" value="Genomic_DNA"/>
</dbReference>
<reference evidence="1 2" key="1">
    <citation type="submission" date="2018-08" db="EMBL/GenBank/DDBJ databases">
        <title>Recombination of ecologically and evolutionarily significant loci maintains genetic cohesion in the Pseudomonas syringae species complex.</title>
        <authorList>
            <person name="Dillon M."/>
            <person name="Thakur S."/>
            <person name="Almeida R.N.D."/>
            <person name="Weir B.S."/>
            <person name="Guttman D.S."/>
        </authorList>
    </citation>
    <scope>NUCLEOTIDE SEQUENCE [LARGE SCALE GENOMIC DNA]</scope>
    <source>
        <strain evidence="1 2">88_10</strain>
    </source>
</reference>
<organism evidence="1 2">
    <name type="scientific">Pseudomonas syringae pv. maculicola</name>
    <dbReference type="NCBI Taxonomy" id="59511"/>
    <lineage>
        <taxon>Bacteria</taxon>
        <taxon>Pseudomonadati</taxon>
        <taxon>Pseudomonadota</taxon>
        <taxon>Gammaproteobacteria</taxon>
        <taxon>Pseudomonadales</taxon>
        <taxon>Pseudomonadaceae</taxon>
        <taxon>Pseudomonas</taxon>
    </lineage>
</organism>
<evidence type="ECO:0000313" key="1">
    <source>
        <dbReference type="EMBL" id="RML92391.1"/>
    </source>
</evidence>
<comment type="caution">
    <text evidence="1">The sequence shown here is derived from an EMBL/GenBank/DDBJ whole genome shotgun (WGS) entry which is preliminary data.</text>
</comment>
<feature type="non-terminal residue" evidence="1">
    <location>
        <position position="1"/>
    </location>
</feature>
<gene>
    <name evidence="1" type="ORF">APX70_03816</name>
</gene>
<name>A0A3M2ZVY2_PSEYM</name>
<dbReference type="Proteomes" id="UP000282378">
    <property type="component" value="Unassembled WGS sequence"/>
</dbReference>
<proteinExistence type="predicted"/>
<sequence>EPPLVSVGSQGLRPLPKTREVLAPVQPNSVVAVLPRIIAPAPLRRRMIGASCAGTASSAVNDPRVVRNPAVENRSLIPKGMPCKGPRGLPRCSSAVMVQACSSAASA</sequence>
<accession>A0A3M2ZVY2</accession>
<evidence type="ECO:0000313" key="2">
    <source>
        <dbReference type="Proteomes" id="UP000282378"/>
    </source>
</evidence>
<protein>
    <submittedName>
        <fullName evidence="1">Uncharacterized protein</fullName>
    </submittedName>
</protein>